<proteinExistence type="predicted"/>
<feature type="region of interest" description="Disordered" evidence="1">
    <location>
        <begin position="1"/>
        <end position="25"/>
    </location>
</feature>
<dbReference type="EMBL" id="BAAAZP010000101">
    <property type="protein sequence ID" value="GAA3684732.1"/>
    <property type="molecule type" value="Genomic_DNA"/>
</dbReference>
<evidence type="ECO:0000313" key="3">
    <source>
        <dbReference type="Proteomes" id="UP001500902"/>
    </source>
</evidence>
<protein>
    <submittedName>
        <fullName evidence="2">Uncharacterized protein</fullName>
    </submittedName>
</protein>
<comment type="caution">
    <text evidence="2">The sequence shown here is derived from an EMBL/GenBank/DDBJ whole genome shotgun (WGS) entry which is preliminary data.</text>
</comment>
<name>A0ABP7CCV4_9ACTN</name>
<sequence>MQSTGLTLAEKGCSPGNTVASGDSGGAVFHYNSDRTTSARGIGNATQDLDGDGCTDSMYLMDWGRMNQASGFETITPVYP</sequence>
<reference evidence="3" key="1">
    <citation type="journal article" date="2019" name="Int. J. Syst. Evol. Microbiol.">
        <title>The Global Catalogue of Microorganisms (GCM) 10K type strain sequencing project: providing services to taxonomists for standard genome sequencing and annotation.</title>
        <authorList>
            <consortium name="The Broad Institute Genomics Platform"/>
            <consortium name="The Broad Institute Genome Sequencing Center for Infectious Disease"/>
            <person name="Wu L."/>
            <person name="Ma J."/>
        </authorList>
    </citation>
    <scope>NUCLEOTIDE SEQUENCE [LARGE SCALE GENOMIC DNA]</scope>
    <source>
        <strain evidence="3">JCM 16904</strain>
    </source>
</reference>
<keyword evidence="3" id="KW-1185">Reference proteome</keyword>
<evidence type="ECO:0000313" key="2">
    <source>
        <dbReference type="EMBL" id="GAA3684732.1"/>
    </source>
</evidence>
<accession>A0ABP7CCV4</accession>
<gene>
    <name evidence="2" type="ORF">GCM10022224_056830</name>
</gene>
<organism evidence="2 3">
    <name type="scientific">Nonomuraea antimicrobica</name>
    <dbReference type="NCBI Taxonomy" id="561173"/>
    <lineage>
        <taxon>Bacteria</taxon>
        <taxon>Bacillati</taxon>
        <taxon>Actinomycetota</taxon>
        <taxon>Actinomycetes</taxon>
        <taxon>Streptosporangiales</taxon>
        <taxon>Streptosporangiaceae</taxon>
        <taxon>Nonomuraea</taxon>
    </lineage>
</organism>
<evidence type="ECO:0000256" key="1">
    <source>
        <dbReference type="SAM" id="MobiDB-lite"/>
    </source>
</evidence>
<dbReference type="Proteomes" id="UP001500902">
    <property type="component" value="Unassembled WGS sequence"/>
</dbReference>